<dbReference type="AlphaFoldDB" id="A0A0F5HVC2"/>
<gene>
    <name evidence="1" type="ORF">QY95_02885</name>
</gene>
<proteinExistence type="predicted"/>
<keyword evidence="2" id="KW-1185">Reference proteome</keyword>
<name>A0A0F5HVC2_BACTR</name>
<dbReference type="Proteomes" id="UP000031563">
    <property type="component" value="Unassembled WGS sequence"/>
</dbReference>
<evidence type="ECO:0000313" key="1">
    <source>
        <dbReference type="EMBL" id="KKB37334.1"/>
    </source>
</evidence>
<accession>A0A0F5HVC2</accession>
<dbReference type="RefSeq" id="WP_175286645.1">
    <property type="nucleotide sequence ID" value="NZ_JWIR02000054.1"/>
</dbReference>
<evidence type="ECO:0000313" key="2">
    <source>
        <dbReference type="Proteomes" id="UP000031563"/>
    </source>
</evidence>
<sequence length="48" mass="5752">MISTKLISYELNRLIEDYDKCRNFTIKEQIYSDIKLLSEALLLIRRST</sequence>
<comment type="caution">
    <text evidence="1">The sequence shown here is derived from an EMBL/GenBank/DDBJ whole genome shotgun (WGS) entry which is preliminary data.</text>
</comment>
<protein>
    <submittedName>
        <fullName evidence="1">Uncharacterized protein</fullName>
    </submittedName>
</protein>
<reference evidence="1" key="1">
    <citation type="submission" date="2015-02" db="EMBL/GenBank/DDBJ databases">
        <title>Genome Assembly of Bacillaceae bacterium MTCC 8252.</title>
        <authorList>
            <person name="Verma A."/>
            <person name="Khatri I."/>
            <person name="Mual P."/>
            <person name="Subramanian S."/>
            <person name="Krishnamurthi S."/>
        </authorList>
    </citation>
    <scope>NUCLEOTIDE SEQUENCE [LARGE SCALE GENOMIC DNA]</scope>
    <source>
        <strain evidence="1">MTCC 8252</strain>
    </source>
</reference>
<dbReference type="EMBL" id="JWIR02000054">
    <property type="protein sequence ID" value="KKB37334.1"/>
    <property type="molecule type" value="Genomic_DNA"/>
</dbReference>
<organism evidence="1 2">
    <name type="scientific">Bacillus thermotolerans</name>
    <name type="common">Quasibacillus thermotolerans</name>
    <dbReference type="NCBI Taxonomy" id="1221996"/>
    <lineage>
        <taxon>Bacteria</taxon>
        <taxon>Bacillati</taxon>
        <taxon>Bacillota</taxon>
        <taxon>Bacilli</taxon>
        <taxon>Bacillales</taxon>
        <taxon>Bacillaceae</taxon>
        <taxon>Bacillus</taxon>
    </lineage>
</organism>